<evidence type="ECO:0000256" key="11">
    <source>
        <dbReference type="ARBA" id="ARBA00023136"/>
    </source>
</evidence>
<evidence type="ECO:0000313" key="14">
    <source>
        <dbReference type="EMBL" id="EPE08524.1"/>
    </source>
</evidence>
<comment type="subcellular location">
    <subcellularLocation>
        <location evidence="1 13">Endoplasmic reticulum membrane</location>
        <topology evidence="1 13">Multi-pass membrane protein</topology>
    </subcellularLocation>
</comment>
<feature type="transmembrane region" description="Helical" evidence="13">
    <location>
        <begin position="88"/>
        <end position="109"/>
    </location>
</feature>
<comment type="similarity">
    <text evidence="3 13">Belongs to the PIGM family.</text>
</comment>
<evidence type="ECO:0000256" key="10">
    <source>
        <dbReference type="ARBA" id="ARBA00022989"/>
    </source>
</evidence>
<evidence type="ECO:0000256" key="13">
    <source>
        <dbReference type="RuleBase" id="RU365064"/>
    </source>
</evidence>
<comment type="pathway">
    <text evidence="2 13">Glycolipid biosynthesis; glycosylphosphatidylinositol-anchor biosynthesis.</text>
</comment>
<comment type="function">
    <text evidence="12 13">Mannosyltransferase involved in glycosylphosphatidylinositol-anchor biosynthesis. Transfers the first alpha-1,4-mannose to GlcN-acyl-PI during GPI precursor assembly. Required for cell wall integrity.</text>
</comment>
<evidence type="ECO:0000256" key="9">
    <source>
        <dbReference type="ARBA" id="ARBA00022824"/>
    </source>
</evidence>
<dbReference type="InterPro" id="IPR007704">
    <property type="entry name" value="PIG-M"/>
</dbReference>
<keyword evidence="15" id="KW-1185">Reference proteome</keyword>
<feature type="transmembrane region" description="Helical" evidence="13">
    <location>
        <begin position="198"/>
        <end position="222"/>
    </location>
</feature>
<sequence>MAPPSSTQSTSIASAFFGSAAAVYGAAAALRIVLLVYGLWQDANSPVKYTDIDYLVFTDASRFVHAGGVGTEARGSPYDRETYRYTPLLAWLLLPTAITTSNAALNQLLFASGKILFAAADLIAGWLLERVLRQQLTRSGSVEASQVAVRSRIYSSVWLLNPMVAAISTRGSAEGLLGALVAALLYAVQVARSPLLSGLLLGAGVHLKIYPFIYAPAIVWWMDAEEMSSAPKSQKKALPSASKSWNPLAFVTWARVQLAASSLVTFLGLNVAMYLIYGTPFIQHTYLHHVTRIDHRHNFSPYNTQLYLSSAGLGGNATSIGSLSLPPVESLAFLPQLLLATVLLPIVLAKKDLATTMLAQTFAFVTFNKVCTSQYFLWYMVLLPVYLPRSTFIKSPRTGVTALVLWVLGQAAWLQQGFALEFLGQSTFVPGLWLASLGFFIINCWILGVIVEDAGQ</sequence>
<feature type="transmembrane region" description="Helical" evidence="13">
    <location>
        <begin position="361"/>
        <end position="387"/>
    </location>
</feature>
<evidence type="ECO:0000256" key="5">
    <source>
        <dbReference type="ARBA" id="ARBA00022502"/>
    </source>
</evidence>
<keyword evidence="10 13" id="KW-1133">Transmembrane helix</keyword>
<dbReference type="PANTHER" id="PTHR12886">
    <property type="entry name" value="PIG-M MANNOSYLTRANSFERASE"/>
    <property type="match status" value="1"/>
</dbReference>
<dbReference type="GO" id="GO:0051751">
    <property type="term" value="F:alpha-1,4-mannosyltransferase activity"/>
    <property type="evidence" value="ECO:0007669"/>
    <property type="project" value="InterPro"/>
</dbReference>
<dbReference type="PANTHER" id="PTHR12886:SF0">
    <property type="entry name" value="GPI MANNOSYLTRANSFERASE 1"/>
    <property type="match status" value="1"/>
</dbReference>
<name>S3C4T6_OPHP1</name>
<keyword evidence="6 13" id="KW-0328">Glycosyltransferase</keyword>
<proteinExistence type="inferred from homology"/>
<dbReference type="GO" id="GO:1990529">
    <property type="term" value="C:glycosylphosphatidylinositol-mannosyltransferase I complex"/>
    <property type="evidence" value="ECO:0007669"/>
    <property type="project" value="TreeGrafter"/>
</dbReference>
<dbReference type="eggNOG" id="KOG3893">
    <property type="taxonomic scope" value="Eukaryota"/>
</dbReference>
<reference evidence="14 15" key="1">
    <citation type="journal article" date="2013" name="BMC Genomics">
        <title>The genome and transcriptome of the pine saprophyte Ophiostoma piceae, and a comparison with the bark beetle-associated pine pathogen Grosmannia clavigera.</title>
        <authorList>
            <person name="Haridas S."/>
            <person name="Wang Y."/>
            <person name="Lim L."/>
            <person name="Massoumi Alamouti S."/>
            <person name="Jackman S."/>
            <person name="Docking R."/>
            <person name="Robertson G."/>
            <person name="Birol I."/>
            <person name="Bohlmann J."/>
            <person name="Breuil C."/>
        </authorList>
    </citation>
    <scope>NUCLEOTIDE SEQUENCE [LARGE SCALE GENOMIC DNA]</scope>
    <source>
        <strain evidence="14 15">UAMH 11346</strain>
    </source>
</reference>
<evidence type="ECO:0000256" key="3">
    <source>
        <dbReference type="ARBA" id="ARBA00011071"/>
    </source>
</evidence>
<accession>S3C4T6</accession>
<dbReference type="HOGENOM" id="CLU_024220_1_0_1"/>
<keyword evidence="9 13" id="KW-0256">Endoplasmic reticulum</keyword>
<keyword evidence="7 13" id="KW-0808">Transferase</keyword>
<dbReference type="AlphaFoldDB" id="S3C4T6"/>
<dbReference type="GO" id="GO:0004376">
    <property type="term" value="F:GPI mannosyltransferase activity"/>
    <property type="evidence" value="ECO:0007669"/>
    <property type="project" value="InterPro"/>
</dbReference>
<dbReference type="Pfam" id="PF05007">
    <property type="entry name" value="Mannosyl_trans"/>
    <property type="match status" value="1"/>
</dbReference>
<dbReference type="OMA" id="MLWFIGQ"/>
<dbReference type="OrthoDB" id="1741594at2759"/>
<dbReference type="GO" id="GO:0006506">
    <property type="term" value="P:GPI anchor biosynthetic process"/>
    <property type="evidence" value="ECO:0007669"/>
    <property type="project" value="UniProtKB-UniPathway"/>
</dbReference>
<feature type="transmembrane region" description="Helical" evidence="13">
    <location>
        <begin position="256"/>
        <end position="277"/>
    </location>
</feature>
<feature type="transmembrane region" description="Helical" evidence="13">
    <location>
        <begin position="431"/>
        <end position="451"/>
    </location>
</feature>
<evidence type="ECO:0000256" key="8">
    <source>
        <dbReference type="ARBA" id="ARBA00022692"/>
    </source>
</evidence>
<dbReference type="Proteomes" id="UP000016923">
    <property type="component" value="Unassembled WGS sequence"/>
</dbReference>
<keyword evidence="11 13" id="KW-0472">Membrane</keyword>
<evidence type="ECO:0000256" key="4">
    <source>
        <dbReference type="ARBA" id="ARBA00013797"/>
    </source>
</evidence>
<feature type="transmembrane region" description="Helical" evidence="13">
    <location>
        <begin position="331"/>
        <end position="349"/>
    </location>
</feature>
<dbReference type="VEuPathDB" id="FungiDB:F503_04111"/>
<feature type="transmembrane region" description="Helical" evidence="13">
    <location>
        <begin position="175"/>
        <end position="191"/>
    </location>
</feature>
<evidence type="ECO:0000313" key="15">
    <source>
        <dbReference type="Proteomes" id="UP000016923"/>
    </source>
</evidence>
<dbReference type="UniPathway" id="UPA00196"/>
<evidence type="ECO:0000256" key="12">
    <source>
        <dbReference type="ARBA" id="ARBA00025399"/>
    </source>
</evidence>
<evidence type="ECO:0000256" key="6">
    <source>
        <dbReference type="ARBA" id="ARBA00022676"/>
    </source>
</evidence>
<dbReference type="EMBL" id="KE148148">
    <property type="protein sequence ID" value="EPE08524.1"/>
    <property type="molecule type" value="Genomic_DNA"/>
</dbReference>
<dbReference type="STRING" id="1262450.S3C4T6"/>
<keyword evidence="8 13" id="KW-0812">Transmembrane</keyword>
<feature type="transmembrane region" description="Helical" evidence="13">
    <location>
        <begin position="12"/>
        <end position="40"/>
    </location>
</feature>
<dbReference type="EC" id="2.4.1.-" evidence="13"/>
<gene>
    <name evidence="14" type="ORF">F503_04111</name>
</gene>
<evidence type="ECO:0000256" key="7">
    <source>
        <dbReference type="ARBA" id="ARBA00022679"/>
    </source>
</evidence>
<protein>
    <recommendedName>
        <fullName evidence="4 13">GPI mannosyltransferase 1</fullName>
        <ecNumber evidence="13">2.4.1.-</ecNumber>
    </recommendedName>
    <alternativeName>
        <fullName evidence="13">GPI mannosyltransferase I</fullName>
    </alternativeName>
</protein>
<dbReference type="GO" id="GO:0005789">
    <property type="term" value="C:endoplasmic reticulum membrane"/>
    <property type="evidence" value="ECO:0007669"/>
    <property type="project" value="UniProtKB-SubCell"/>
</dbReference>
<evidence type="ECO:0000256" key="1">
    <source>
        <dbReference type="ARBA" id="ARBA00004477"/>
    </source>
</evidence>
<organism evidence="14 15">
    <name type="scientific">Ophiostoma piceae (strain UAMH 11346)</name>
    <name type="common">Sap stain fungus</name>
    <dbReference type="NCBI Taxonomy" id="1262450"/>
    <lineage>
        <taxon>Eukaryota</taxon>
        <taxon>Fungi</taxon>
        <taxon>Dikarya</taxon>
        <taxon>Ascomycota</taxon>
        <taxon>Pezizomycotina</taxon>
        <taxon>Sordariomycetes</taxon>
        <taxon>Sordariomycetidae</taxon>
        <taxon>Ophiostomatales</taxon>
        <taxon>Ophiostomataceae</taxon>
        <taxon>Ophiostoma</taxon>
    </lineage>
</organism>
<evidence type="ECO:0000256" key="2">
    <source>
        <dbReference type="ARBA" id="ARBA00004687"/>
    </source>
</evidence>
<keyword evidence="5 13" id="KW-0337">GPI-anchor biosynthesis</keyword>